<sequence>MLPTQLGALVADPAPGVSEALDVAGSLDHALADGLARMSPSALAGFADAFSGSPLRDRVAEAVDKIAAGSVSDEHLLALAGARSALFGAVHDALLGQADAALGRTRAAVGNLPGGTGEAASAGNLLAGSRSWLRELAITGWRGVDHDLVTAAGQVIEASLAQPRLRRLATLLDGLAAELRACSPIATMDRLPVRRWGDLWSRAMLLAQDGGRGTPAAPVTGRLLLLGADVHEHATAVQVQVHGILEAPGAAPRLVRTSVAAPKVDTIVGPAVWRLFAAHPVLLGALAERLTLDVTDMPLLAGGDLVWSDALAKAGPPADPFATARVLLADATAPPVPPLERHPARIGEPVLVEGYTAADGAFTLADQKITVDTGRLPACGPLTPQLVAASHACIGLLRWDDGGWSLQPLAVLTMVKRQPVAAHTTDWALGPTDPKVVKAAAAAGDAVAVLRERAGRLLRK</sequence>
<name>A0A9Q9IGS2_9ACTN</name>
<dbReference type="EMBL" id="CP073767">
    <property type="protein sequence ID" value="UWZ54393.1"/>
    <property type="molecule type" value="Genomic_DNA"/>
</dbReference>
<dbReference type="Proteomes" id="UP001058003">
    <property type="component" value="Chromosome"/>
</dbReference>
<dbReference type="KEGG" id="daur:Daura_49500"/>
<dbReference type="AlphaFoldDB" id="A0A9Q9IGS2"/>
<protein>
    <submittedName>
        <fullName evidence="1">Uncharacterized protein</fullName>
    </submittedName>
</protein>
<evidence type="ECO:0000313" key="2">
    <source>
        <dbReference type="Proteomes" id="UP001058003"/>
    </source>
</evidence>
<evidence type="ECO:0000313" key="1">
    <source>
        <dbReference type="EMBL" id="UWZ54393.1"/>
    </source>
</evidence>
<accession>A0A9Q9IGS2</accession>
<gene>
    <name evidence="1" type="ORF">Daura_49500</name>
</gene>
<organism evidence="1 2">
    <name type="scientific">Dactylosporangium aurantiacum</name>
    <dbReference type="NCBI Taxonomy" id="35754"/>
    <lineage>
        <taxon>Bacteria</taxon>
        <taxon>Bacillati</taxon>
        <taxon>Actinomycetota</taxon>
        <taxon>Actinomycetes</taxon>
        <taxon>Micromonosporales</taxon>
        <taxon>Micromonosporaceae</taxon>
        <taxon>Dactylosporangium</taxon>
    </lineage>
</organism>
<reference evidence="1" key="1">
    <citation type="submission" date="2021-04" db="EMBL/GenBank/DDBJ databases">
        <title>Dactylosporangium aurantiacum NRRL B-8018 full assembly.</title>
        <authorList>
            <person name="Hartkoorn R.C."/>
            <person name="Beaudoing E."/>
            <person name="Hot D."/>
        </authorList>
    </citation>
    <scope>NUCLEOTIDE SEQUENCE</scope>
    <source>
        <strain evidence="1">NRRL B-8018</strain>
    </source>
</reference>
<proteinExistence type="predicted"/>
<dbReference type="RefSeq" id="WP_033364967.1">
    <property type="nucleotide sequence ID" value="NZ_CP073767.1"/>
</dbReference>
<dbReference type="OrthoDB" id="501927at2"/>
<keyword evidence="2" id="KW-1185">Reference proteome</keyword>